<evidence type="ECO:0000313" key="2">
    <source>
        <dbReference type="EMBL" id="KAJ6816719.1"/>
    </source>
</evidence>
<comment type="caution">
    <text evidence="2">The sequence shown here is derived from an EMBL/GenBank/DDBJ whole genome shotgun (WGS) entry which is preliminary data.</text>
</comment>
<evidence type="ECO:0000256" key="1">
    <source>
        <dbReference type="SAM" id="MobiDB-lite"/>
    </source>
</evidence>
<feature type="compositionally biased region" description="Polar residues" evidence="1">
    <location>
        <begin position="1"/>
        <end position="26"/>
    </location>
</feature>
<protein>
    <submittedName>
        <fullName evidence="2">GTP-binding protein</fullName>
    </submittedName>
</protein>
<reference evidence="2" key="2">
    <citation type="submission" date="2023-04" db="EMBL/GenBank/DDBJ databases">
        <authorList>
            <person name="Bruccoleri R.E."/>
            <person name="Oakeley E.J."/>
            <person name="Faust A.-M."/>
            <person name="Dessus-Babus S."/>
            <person name="Altorfer M."/>
            <person name="Burckhardt D."/>
            <person name="Oertli M."/>
            <person name="Naumann U."/>
            <person name="Petersen F."/>
            <person name="Wong J."/>
        </authorList>
    </citation>
    <scope>NUCLEOTIDE SEQUENCE</scope>
    <source>
        <strain evidence="2">GSM-AAB239-AS_SAM_17_03QT</strain>
        <tissue evidence="2">Leaf</tissue>
    </source>
</reference>
<dbReference type="Proteomes" id="UP001140949">
    <property type="component" value="Unassembled WGS sequence"/>
</dbReference>
<dbReference type="AlphaFoldDB" id="A0AAX6FK67"/>
<keyword evidence="3" id="KW-1185">Reference proteome</keyword>
<evidence type="ECO:0000313" key="3">
    <source>
        <dbReference type="Proteomes" id="UP001140949"/>
    </source>
</evidence>
<organism evidence="2 3">
    <name type="scientific">Iris pallida</name>
    <name type="common">Sweet iris</name>
    <dbReference type="NCBI Taxonomy" id="29817"/>
    <lineage>
        <taxon>Eukaryota</taxon>
        <taxon>Viridiplantae</taxon>
        <taxon>Streptophyta</taxon>
        <taxon>Embryophyta</taxon>
        <taxon>Tracheophyta</taxon>
        <taxon>Spermatophyta</taxon>
        <taxon>Magnoliopsida</taxon>
        <taxon>Liliopsida</taxon>
        <taxon>Asparagales</taxon>
        <taxon>Iridaceae</taxon>
        <taxon>Iridoideae</taxon>
        <taxon>Irideae</taxon>
        <taxon>Iris</taxon>
    </lineage>
</organism>
<accession>A0AAX6FK67</accession>
<sequence>MALSSDRNSLSPCSSPSIRFTATGRPSRNPLKTEPEPPLPIRSRKSLVASFSSSYRNLLGTPPTRPR</sequence>
<gene>
    <name evidence="2" type="ORF">M6B38_415455</name>
</gene>
<proteinExistence type="predicted"/>
<reference evidence="2" key="1">
    <citation type="journal article" date="2023" name="GigaByte">
        <title>Genome assembly of the bearded iris, Iris pallida Lam.</title>
        <authorList>
            <person name="Bruccoleri R.E."/>
            <person name="Oakeley E.J."/>
            <person name="Faust A.M.E."/>
            <person name="Altorfer M."/>
            <person name="Dessus-Babus S."/>
            <person name="Burckhardt D."/>
            <person name="Oertli M."/>
            <person name="Naumann U."/>
            <person name="Petersen F."/>
            <person name="Wong J."/>
        </authorList>
    </citation>
    <scope>NUCLEOTIDE SEQUENCE</scope>
    <source>
        <strain evidence="2">GSM-AAB239-AS_SAM_17_03QT</strain>
    </source>
</reference>
<dbReference type="EMBL" id="JANAVB010028196">
    <property type="protein sequence ID" value="KAJ6816719.1"/>
    <property type="molecule type" value="Genomic_DNA"/>
</dbReference>
<name>A0AAX6FK67_IRIPA</name>
<feature type="region of interest" description="Disordered" evidence="1">
    <location>
        <begin position="1"/>
        <end position="45"/>
    </location>
</feature>